<keyword evidence="2" id="KW-0547">Nucleotide-binding</keyword>
<dbReference type="EMBL" id="JAPRAT010000012">
    <property type="protein sequence ID" value="MCZ0703081.1"/>
    <property type="molecule type" value="Genomic_DNA"/>
</dbReference>
<evidence type="ECO:0000256" key="2">
    <source>
        <dbReference type="ARBA" id="ARBA00022741"/>
    </source>
</evidence>
<dbReference type="CDD" id="cd03257">
    <property type="entry name" value="ABC_NikE_OppD_transporters"/>
    <property type="match status" value="1"/>
</dbReference>
<keyword evidence="3 5" id="KW-0067">ATP-binding</keyword>
<evidence type="ECO:0000256" key="3">
    <source>
        <dbReference type="ARBA" id="ARBA00022840"/>
    </source>
</evidence>
<dbReference type="InterPro" id="IPR027417">
    <property type="entry name" value="P-loop_NTPase"/>
</dbReference>
<dbReference type="GO" id="GO:0016887">
    <property type="term" value="F:ATP hydrolysis activity"/>
    <property type="evidence" value="ECO:0007669"/>
    <property type="project" value="InterPro"/>
</dbReference>
<dbReference type="InterPro" id="IPR017871">
    <property type="entry name" value="ABC_transporter-like_CS"/>
</dbReference>
<keyword evidence="1" id="KW-0813">Transport</keyword>
<evidence type="ECO:0000259" key="4">
    <source>
        <dbReference type="PROSITE" id="PS50893"/>
    </source>
</evidence>
<dbReference type="InterPro" id="IPR003593">
    <property type="entry name" value="AAA+_ATPase"/>
</dbReference>
<dbReference type="SUPFAM" id="SSF52540">
    <property type="entry name" value="P-loop containing nucleoside triphosphate hydrolases"/>
    <property type="match status" value="1"/>
</dbReference>
<organism evidence="5 6">
    <name type="scientific">Natronobacillus azotifigens</name>
    <dbReference type="NCBI Taxonomy" id="472978"/>
    <lineage>
        <taxon>Bacteria</taxon>
        <taxon>Bacillati</taxon>
        <taxon>Bacillota</taxon>
        <taxon>Bacilli</taxon>
        <taxon>Bacillales</taxon>
        <taxon>Bacillaceae</taxon>
        <taxon>Natronobacillus</taxon>
    </lineage>
</organism>
<sequence length="257" mass="29125">MKTLTIEKLTKSYAKETVALDEFSLGIDQGGCIGIVGESGSGKSTLARILLGLESFDQGQILFKGLQIPPKKKKDYRDYRRDVQMVFQDATSALNPKLPIWKIILEPLDNFKEVKPSFIKEDGLSRKAVASHLLEMVGLEREFVDRYPYQLSGGQKQRVSIARAISLEPSLLICDEPTASLDVTVQFQILELLKKLQEETNMTILFISHDIRAVTFLCEKIVVLKQGIIVDHFHMKDLYKKNRHLYTKQLIKVASLS</sequence>
<dbReference type="AlphaFoldDB" id="A0A9J6RCZ1"/>
<evidence type="ECO:0000313" key="6">
    <source>
        <dbReference type="Proteomes" id="UP001084197"/>
    </source>
</evidence>
<dbReference type="Pfam" id="PF00005">
    <property type="entry name" value="ABC_tran"/>
    <property type="match status" value="1"/>
</dbReference>
<dbReference type="PROSITE" id="PS50893">
    <property type="entry name" value="ABC_TRANSPORTER_2"/>
    <property type="match status" value="1"/>
</dbReference>
<dbReference type="GO" id="GO:0005524">
    <property type="term" value="F:ATP binding"/>
    <property type="evidence" value="ECO:0007669"/>
    <property type="project" value="UniProtKB-KW"/>
</dbReference>
<name>A0A9J6RCZ1_9BACI</name>
<feature type="domain" description="ABC transporter" evidence="4">
    <location>
        <begin position="4"/>
        <end position="251"/>
    </location>
</feature>
<dbReference type="GO" id="GO:0055085">
    <property type="term" value="P:transmembrane transport"/>
    <property type="evidence" value="ECO:0007669"/>
    <property type="project" value="UniProtKB-ARBA"/>
</dbReference>
<protein>
    <submittedName>
        <fullName evidence="5">Dipeptide/oligopeptide/nickel ABC transporter ATP-binding protein</fullName>
    </submittedName>
</protein>
<dbReference type="SMART" id="SM00382">
    <property type="entry name" value="AAA"/>
    <property type="match status" value="1"/>
</dbReference>
<evidence type="ECO:0000313" key="5">
    <source>
        <dbReference type="EMBL" id="MCZ0703081.1"/>
    </source>
</evidence>
<keyword evidence="6" id="KW-1185">Reference proteome</keyword>
<comment type="caution">
    <text evidence="5">The sequence shown here is derived from an EMBL/GenBank/DDBJ whole genome shotgun (WGS) entry which is preliminary data.</text>
</comment>
<dbReference type="Gene3D" id="3.40.50.300">
    <property type="entry name" value="P-loop containing nucleotide triphosphate hydrolases"/>
    <property type="match status" value="1"/>
</dbReference>
<gene>
    <name evidence="5" type="ORF">OWO01_07640</name>
</gene>
<dbReference type="RefSeq" id="WP_268779852.1">
    <property type="nucleotide sequence ID" value="NZ_JAPRAT010000012.1"/>
</dbReference>
<evidence type="ECO:0000256" key="1">
    <source>
        <dbReference type="ARBA" id="ARBA00022448"/>
    </source>
</evidence>
<accession>A0A9J6RCZ1</accession>
<dbReference type="Proteomes" id="UP001084197">
    <property type="component" value="Unassembled WGS sequence"/>
</dbReference>
<dbReference type="InterPro" id="IPR003439">
    <property type="entry name" value="ABC_transporter-like_ATP-bd"/>
</dbReference>
<dbReference type="PANTHER" id="PTHR43776">
    <property type="entry name" value="TRANSPORT ATP-BINDING PROTEIN"/>
    <property type="match status" value="1"/>
</dbReference>
<dbReference type="InterPro" id="IPR050319">
    <property type="entry name" value="ABC_transp_ATP-bind"/>
</dbReference>
<dbReference type="PROSITE" id="PS00211">
    <property type="entry name" value="ABC_TRANSPORTER_1"/>
    <property type="match status" value="1"/>
</dbReference>
<reference evidence="5" key="1">
    <citation type="submission" date="2022-11" db="EMBL/GenBank/DDBJ databases">
        <title>WGS of Natronobacillus azotifigens 24KS-1, an anaerobic diazotrophic haloalkaliphile from soda-rich habitats.</title>
        <authorList>
            <person name="Sorokin D.Y."/>
            <person name="Merkel A.Y."/>
        </authorList>
    </citation>
    <scope>NUCLEOTIDE SEQUENCE</scope>
    <source>
        <strain evidence="5">24KS-1</strain>
    </source>
</reference>
<proteinExistence type="predicted"/>